<dbReference type="Proteomes" id="UP000014148">
    <property type="component" value="Unassembled WGS sequence"/>
</dbReference>
<reference evidence="1 3" key="1">
    <citation type="submission" date="2013-02" db="EMBL/GenBank/DDBJ databases">
        <title>The Genome Sequence of Enterococcus malodoratus ATCC_43197.</title>
        <authorList>
            <consortium name="The Broad Institute Genome Sequencing Platform"/>
            <consortium name="The Broad Institute Genome Sequencing Center for Infectious Disease"/>
            <person name="Earl A.M."/>
            <person name="Gilmore M.S."/>
            <person name="Lebreton F."/>
            <person name="Walker B."/>
            <person name="Young S.K."/>
            <person name="Zeng Q."/>
            <person name="Gargeya S."/>
            <person name="Fitzgerald M."/>
            <person name="Haas B."/>
            <person name="Abouelleil A."/>
            <person name="Alvarado L."/>
            <person name="Arachchi H.M."/>
            <person name="Berlin A.M."/>
            <person name="Chapman S.B."/>
            <person name="Dewar J."/>
            <person name="Goldberg J."/>
            <person name="Griggs A."/>
            <person name="Gujja S."/>
            <person name="Hansen M."/>
            <person name="Howarth C."/>
            <person name="Imamovic A."/>
            <person name="Larimer J."/>
            <person name="McCowan C."/>
            <person name="Murphy C."/>
            <person name="Neiman D."/>
            <person name="Pearson M."/>
            <person name="Priest M."/>
            <person name="Roberts A."/>
            <person name="Saif S."/>
            <person name="Shea T."/>
            <person name="Sisk P."/>
            <person name="Sykes S."/>
            <person name="Wortman J."/>
            <person name="Nusbaum C."/>
            <person name="Birren B."/>
        </authorList>
    </citation>
    <scope>NUCLEOTIDE SEQUENCE [LARGE SCALE GENOMIC DNA]</scope>
    <source>
        <strain evidence="1 3">ATCC 43197</strain>
    </source>
</reference>
<evidence type="ECO:0000313" key="2">
    <source>
        <dbReference type="EMBL" id="EOT69977.1"/>
    </source>
</evidence>
<dbReference type="EMBL" id="ASWA01000002">
    <property type="protein sequence ID" value="EOT69977.1"/>
    <property type="molecule type" value="Genomic_DNA"/>
</dbReference>
<comment type="caution">
    <text evidence="1">The sequence shown here is derived from an EMBL/GenBank/DDBJ whole genome shotgun (WGS) entry which is preliminary data.</text>
</comment>
<dbReference type="RefSeq" id="WP_010743054.1">
    <property type="nucleotide sequence ID" value="NZ_KB946253.1"/>
</dbReference>
<dbReference type="STRING" id="71451.RV07_GL000482"/>
<organism evidence="1 3">
    <name type="scientific">Enterococcus malodoratus ATCC 43197</name>
    <dbReference type="NCBI Taxonomy" id="1158601"/>
    <lineage>
        <taxon>Bacteria</taxon>
        <taxon>Bacillati</taxon>
        <taxon>Bacillota</taxon>
        <taxon>Bacilli</taxon>
        <taxon>Lactobacillales</taxon>
        <taxon>Enterococcaceae</taxon>
        <taxon>Enterococcus</taxon>
    </lineage>
</organism>
<protein>
    <submittedName>
        <fullName evidence="1">Uncharacterized protein</fullName>
    </submittedName>
</protein>
<dbReference type="EMBL" id="AJAK01000031">
    <property type="protein sequence ID" value="EOH71999.1"/>
    <property type="molecule type" value="Genomic_DNA"/>
</dbReference>
<evidence type="ECO:0000313" key="4">
    <source>
        <dbReference type="Proteomes" id="UP000014148"/>
    </source>
</evidence>
<proteinExistence type="predicted"/>
<dbReference type="AlphaFoldDB" id="R2R7U1"/>
<evidence type="ECO:0000313" key="3">
    <source>
        <dbReference type="Proteomes" id="UP000013783"/>
    </source>
</evidence>
<dbReference type="Proteomes" id="UP000013783">
    <property type="component" value="Unassembled WGS sequence"/>
</dbReference>
<reference evidence="2 4" key="2">
    <citation type="submission" date="2013-03" db="EMBL/GenBank/DDBJ databases">
        <title>The Genome Sequence of Enterococcus malodoratus ATCC_43197 (PacBio/Illumina hybrid assembly).</title>
        <authorList>
            <consortium name="The Broad Institute Genomics Platform"/>
            <consortium name="The Broad Institute Genome Sequencing Center for Infectious Disease"/>
            <person name="Earl A."/>
            <person name="Russ C."/>
            <person name="Gilmore M."/>
            <person name="Surin D."/>
            <person name="Walker B."/>
            <person name="Young S."/>
            <person name="Zeng Q."/>
            <person name="Gargeya S."/>
            <person name="Fitzgerald M."/>
            <person name="Haas B."/>
            <person name="Abouelleil A."/>
            <person name="Allen A.W."/>
            <person name="Alvarado L."/>
            <person name="Arachchi H.M."/>
            <person name="Berlin A.M."/>
            <person name="Chapman S.B."/>
            <person name="Gainer-Dewar J."/>
            <person name="Goldberg J."/>
            <person name="Griggs A."/>
            <person name="Gujja S."/>
            <person name="Hansen M."/>
            <person name="Howarth C."/>
            <person name="Imamovic A."/>
            <person name="Ireland A."/>
            <person name="Larimer J."/>
            <person name="McCowan C."/>
            <person name="Murphy C."/>
            <person name="Pearson M."/>
            <person name="Poon T.W."/>
            <person name="Priest M."/>
            <person name="Roberts A."/>
            <person name="Saif S."/>
            <person name="Shea T."/>
            <person name="Sisk P."/>
            <person name="Sykes S."/>
            <person name="Wortman J."/>
            <person name="Nusbaum C."/>
            <person name="Birren B."/>
        </authorList>
    </citation>
    <scope>NUCLEOTIDE SEQUENCE [LARGE SCALE GENOMIC DNA]</scope>
    <source>
        <strain evidence="2 4">ATCC 43197</strain>
    </source>
</reference>
<name>R2R7U1_9ENTE</name>
<keyword evidence="4" id="KW-1185">Reference proteome</keyword>
<dbReference type="eggNOG" id="ENOG5032KE1">
    <property type="taxonomic scope" value="Bacteria"/>
</dbReference>
<dbReference type="PATRIC" id="fig|1158601.3.peg.4251"/>
<gene>
    <name evidence="2" type="ORF">I585_01456</name>
    <name evidence="1" type="ORF">UAI_04283</name>
</gene>
<accession>R2R7U1</accession>
<evidence type="ECO:0000313" key="1">
    <source>
        <dbReference type="EMBL" id="EOH71999.1"/>
    </source>
</evidence>
<sequence>MKKALLVVHRYKPEKDDEWGSIAKDYATSDMIENIAKMHPNYDWRPATLAEARQLMHDLKIDWLILVPMLKEHIEELNAYPDVQVDYLTPGEYGKVSKPPFNFLKKDYLT</sequence>
<dbReference type="OrthoDB" id="9801008at2"/>